<keyword evidence="15 19" id="KW-0472">Membrane</keyword>
<keyword evidence="9" id="KW-0444">Lipid biosynthesis</keyword>
<dbReference type="GO" id="GO:0005886">
    <property type="term" value="C:plasma membrane"/>
    <property type="evidence" value="ECO:0007669"/>
    <property type="project" value="UniProtKB-SubCell"/>
</dbReference>
<feature type="transmembrane region" description="Helical" evidence="19">
    <location>
        <begin position="60"/>
        <end position="77"/>
    </location>
</feature>
<dbReference type="Proteomes" id="UP000203464">
    <property type="component" value="Unassembled WGS sequence"/>
</dbReference>
<evidence type="ECO:0000256" key="2">
    <source>
        <dbReference type="ARBA" id="ARBA00004651"/>
    </source>
</evidence>
<proteinExistence type="inferred from homology"/>
<evidence type="ECO:0000256" key="11">
    <source>
        <dbReference type="ARBA" id="ARBA00022692"/>
    </source>
</evidence>
<dbReference type="UniPathway" id="UPA00557">
    <property type="reaction ID" value="UER00614"/>
</dbReference>
<evidence type="ECO:0000256" key="5">
    <source>
        <dbReference type="ARBA" id="ARBA00010185"/>
    </source>
</evidence>
<evidence type="ECO:0000313" key="20">
    <source>
        <dbReference type="EMBL" id="SMX31059.1"/>
    </source>
</evidence>
<keyword evidence="17" id="KW-1208">Phospholipid metabolism</keyword>
<evidence type="ECO:0000256" key="6">
    <source>
        <dbReference type="ARBA" id="ARBA00012487"/>
    </source>
</evidence>
<dbReference type="Pfam" id="PF01148">
    <property type="entry name" value="CTP_transf_1"/>
    <property type="match status" value="1"/>
</dbReference>
<keyword evidence="10 18" id="KW-0808">Transferase</keyword>
<organism evidence="20 21">
    <name type="scientific">Octadecabacter ascidiaceicola</name>
    <dbReference type="NCBI Taxonomy" id="1655543"/>
    <lineage>
        <taxon>Bacteria</taxon>
        <taxon>Pseudomonadati</taxon>
        <taxon>Pseudomonadota</taxon>
        <taxon>Alphaproteobacteria</taxon>
        <taxon>Rhodobacterales</taxon>
        <taxon>Roseobacteraceae</taxon>
        <taxon>Octadecabacter</taxon>
    </lineage>
</organism>
<keyword evidence="11 18" id="KW-0812">Transmembrane</keyword>
<evidence type="ECO:0000256" key="3">
    <source>
        <dbReference type="ARBA" id="ARBA00005119"/>
    </source>
</evidence>
<evidence type="ECO:0000256" key="13">
    <source>
        <dbReference type="ARBA" id="ARBA00022989"/>
    </source>
</evidence>
<accession>A0A238JK70</accession>
<reference evidence="21" key="1">
    <citation type="submission" date="2017-05" db="EMBL/GenBank/DDBJ databases">
        <authorList>
            <person name="Rodrigo-Torres L."/>
            <person name="Arahal R. D."/>
            <person name="Lucena T."/>
        </authorList>
    </citation>
    <scope>NUCLEOTIDE SEQUENCE [LARGE SCALE GENOMIC DNA]</scope>
    <source>
        <strain evidence="21">CECT 8868</strain>
    </source>
</reference>
<keyword evidence="13 19" id="KW-1133">Transmembrane helix</keyword>
<dbReference type="RefSeq" id="WP_093994671.1">
    <property type="nucleotide sequence ID" value="NZ_FXYD01000001.1"/>
</dbReference>
<evidence type="ECO:0000256" key="14">
    <source>
        <dbReference type="ARBA" id="ARBA00023098"/>
    </source>
</evidence>
<dbReference type="PANTHER" id="PTHR46382">
    <property type="entry name" value="PHOSPHATIDATE CYTIDYLYLTRANSFERASE"/>
    <property type="match status" value="1"/>
</dbReference>
<keyword evidence="8" id="KW-1003">Cell membrane</keyword>
<dbReference type="GO" id="GO:0004605">
    <property type="term" value="F:phosphatidate cytidylyltransferase activity"/>
    <property type="evidence" value="ECO:0007669"/>
    <property type="project" value="UniProtKB-EC"/>
</dbReference>
<feature type="transmembrane region" description="Helical" evidence="19">
    <location>
        <begin position="107"/>
        <end position="125"/>
    </location>
</feature>
<feature type="transmembrane region" description="Helical" evidence="19">
    <location>
        <begin position="170"/>
        <end position="188"/>
    </location>
</feature>
<keyword evidence="14" id="KW-0443">Lipid metabolism</keyword>
<evidence type="ECO:0000256" key="15">
    <source>
        <dbReference type="ARBA" id="ARBA00023136"/>
    </source>
</evidence>
<keyword evidence="21" id="KW-1185">Reference proteome</keyword>
<dbReference type="PROSITE" id="PS01315">
    <property type="entry name" value="CDS"/>
    <property type="match status" value="1"/>
</dbReference>
<evidence type="ECO:0000256" key="9">
    <source>
        <dbReference type="ARBA" id="ARBA00022516"/>
    </source>
</evidence>
<comment type="catalytic activity">
    <reaction evidence="1 18">
        <text>a 1,2-diacyl-sn-glycero-3-phosphate + CTP + H(+) = a CDP-1,2-diacyl-sn-glycerol + diphosphate</text>
        <dbReference type="Rhea" id="RHEA:16229"/>
        <dbReference type="ChEBI" id="CHEBI:15378"/>
        <dbReference type="ChEBI" id="CHEBI:33019"/>
        <dbReference type="ChEBI" id="CHEBI:37563"/>
        <dbReference type="ChEBI" id="CHEBI:58332"/>
        <dbReference type="ChEBI" id="CHEBI:58608"/>
        <dbReference type="EC" id="2.7.7.41"/>
    </reaction>
</comment>
<evidence type="ECO:0000256" key="12">
    <source>
        <dbReference type="ARBA" id="ARBA00022695"/>
    </source>
</evidence>
<feature type="transmembrane region" description="Helical" evidence="19">
    <location>
        <begin position="237"/>
        <end position="258"/>
    </location>
</feature>
<evidence type="ECO:0000256" key="8">
    <source>
        <dbReference type="ARBA" id="ARBA00022475"/>
    </source>
</evidence>
<dbReference type="AlphaFoldDB" id="A0A238JK70"/>
<evidence type="ECO:0000256" key="1">
    <source>
        <dbReference type="ARBA" id="ARBA00001698"/>
    </source>
</evidence>
<comment type="pathway">
    <text evidence="4">Lipid metabolism.</text>
</comment>
<evidence type="ECO:0000256" key="16">
    <source>
        <dbReference type="ARBA" id="ARBA00023209"/>
    </source>
</evidence>
<evidence type="ECO:0000256" key="19">
    <source>
        <dbReference type="SAM" id="Phobius"/>
    </source>
</evidence>
<dbReference type="GO" id="GO:0016024">
    <property type="term" value="P:CDP-diacylglycerol biosynthetic process"/>
    <property type="evidence" value="ECO:0007669"/>
    <property type="project" value="UniProtKB-UniPathway"/>
</dbReference>
<evidence type="ECO:0000256" key="10">
    <source>
        <dbReference type="ARBA" id="ARBA00022679"/>
    </source>
</evidence>
<keyword evidence="12 18" id="KW-0548">Nucleotidyltransferase</keyword>
<dbReference type="EMBL" id="FXYD01000001">
    <property type="protein sequence ID" value="SMX31059.1"/>
    <property type="molecule type" value="Genomic_DNA"/>
</dbReference>
<keyword evidence="16" id="KW-0594">Phospholipid biosynthesis</keyword>
<feature type="transmembrane region" description="Helical" evidence="19">
    <location>
        <begin position="194"/>
        <end position="216"/>
    </location>
</feature>
<comment type="subcellular location">
    <subcellularLocation>
        <location evidence="2">Cell membrane</location>
        <topology evidence="2">Multi-pass membrane protein</topology>
    </subcellularLocation>
</comment>
<comment type="pathway">
    <text evidence="3 18">Phospholipid metabolism; CDP-diacylglycerol biosynthesis; CDP-diacylglycerol from sn-glycerol 3-phosphate: step 3/3.</text>
</comment>
<comment type="similarity">
    <text evidence="5 18">Belongs to the CDS family.</text>
</comment>
<evidence type="ECO:0000256" key="7">
    <source>
        <dbReference type="ARBA" id="ARBA00019373"/>
    </source>
</evidence>
<evidence type="ECO:0000256" key="18">
    <source>
        <dbReference type="RuleBase" id="RU003938"/>
    </source>
</evidence>
<sequence length="260" mass="27486">MANWSDLGPRVGSAAVMSVLGIGAIWLGGNIFLGLVLIVTALMAWEIFEMCEMQPERGRVSMPVAVSCVLFLCLFSAGTISWLAVLASVVLVVGCGFALTKERIYGALVLFAVFWVGFGLVAFREEQGLDMLLWLILVVIASDVMGYFAGKTFGGPKFWPSISPKKTWSGTAVGWIGAALVGLGFVIWNGSPLGLILLSVLVAFAGQMGDIVESALKRKTGVKDSSNLIPGHGGVLDRFDAISGAVIFLLALSLVIQVSV</sequence>
<dbReference type="OrthoDB" id="9799199at2"/>
<feature type="transmembrane region" description="Helical" evidence="19">
    <location>
        <begin position="131"/>
        <end position="149"/>
    </location>
</feature>
<evidence type="ECO:0000256" key="4">
    <source>
        <dbReference type="ARBA" id="ARBA00005189"/>
    </source>
</evidence>
<gene>
    <name evidence="20" type="primary">cdsA_1</name>
    <name evidence="20" type="ORF">OCA8868_00169</name>
</gene>
<feature type="transmembrane region" description="Helical" evidence="19">
    <location>
        <begin position="20"/>
        <end position="48"/>
    </location>
</feature>
<dbReference type="EC" id="2.7.7.41" evidence="6 18"/>
<name>A0A238JK70_9RHOB</name>
<dbReference type="PANTHER" id="PTHR46382:SF1">
    <property type="entry name" value="PHOSPHATIDATE CYTIDYLYLTRANSFERASE"/>
    <property type="match status" value="1"/>
</dbReference>
<evidence type="ECO:0000256" key="17">
    <source>
        <dbReference type="ARBA" id="ARBA00023264"/>
    </source>
</evidence>
<protein>
    <recommendedName>
        <fullName evidence="7 18">Phosphatidate cytidylyltransferase</fullName>
        <ecNumber evidence="6 18">2.7.7.41</ecNumber>
    </recommendedName>
</protein>
<evidence type="ECO:0000313" key="21">
    <source>
        <dbReference type="Proteomes" id="UP000203464"/>
    </source>
</evidence>
<dbReference type="InterPro" id="IPR000374">
    <property type="entry name" value="PC_trans"/>
</dbReference>